<dbReference type="InParanoid" id="I1BKJ7"/>
<dbReference type="RefSeq" id="XP_067512123.1">
    <property type="nucleotide sequence ID" value="XM_067656022.1"/>
</dbReference>
<name>I1BKJ7_RHIO9</name>
<sequence length="82" mass="9224">MTFGLTVVGSLDGKRRIKSGRRILKMESLMNTAIFMREETSNNYAILKGHVSIFTLYYCSRITSDVAHLLVPSSIHSSTSRK</sequence>
<evidence type="ECO:0000313" key="2">
    <source>
        <dbReference type="Proteomes" id="UP000009138"/>
    </source>
</evidence>
<protein>
    <submittedName>
        <fullName evidence="1">Uncharacterized protein</fullName>
    </submittedName>
</protein>
<accession>I1BKJ7</accession>
<dbReference type="VEuPathDB" id="FungiDB:RO3G_01431"/>
<dbReference type="EMBL" id="CH476732">
    <property type="protein sequence ID" value="EIE76727.1"/>
    <property type="molecule type" value="Genomic_DNA"/>
</dbReference>
<reference evidence="1 2" key="1">
    <citation type="journal article" date="2009" name="PLoS Genet.">
        <title>Genomic analysis of the basal lineage fungus Rhizopus oryzae reveals a whole-genome duplication.</title>
        <authorList>
            <person name="Ma L.-J."/>
            <person name="Ibrahim A.S."/>
            <person name="Skory C."/>
            <person name="Grabherr M.G."/>
            <person name="Burger G."/>
            <person name="Butler M."/>
            <person name="Elias M."/>
            <person name="Idnurm A."/>
            <person name="Lang B.F."/>
            <person name="Sone T."/>
            <person name="Abe A."/>
            <person name="Calvo S.E."/>
            <person name="Corrochano L.M."/>
            <person name="Engels R."/>
            <person name="Fu J."/>
            <person name="Hansberg W."/>
            <person name="Kim J.-M."/>
            <person name="Kodira C.D."/>
            <person name="Koehrsen M.J."/>
            <person name="Liu B."/>
            <person name="Miranda-Saavedra D."/>
            <person name="O'Leary S."/>
            <person name="Ortiz-Castellanos L."/>
            <person name="Poulter R."/>
            <person name="Rodriguez-Romero J."/>
            <person name="Ruiz-Herrera J."/>
            <person name="Shen Y.-Q."/>
            <person name="Zeng Q."/>
            <person name="Galagan J."/>
            <person name="Birren B.W."/>
            <person name="Cuomo C.A."/>
            <person name="Wickes B.L."/>
        </authorList>
    </citation>
    <scope>NUCLEOTIDE SEQUENCE [LARGE SCALE GENOMIC DNA]</scope>
    <source>
        <strain evidence="2">RA 99-880 / ATCC MYA-4621 / FGSC 9543 / NRRL 43880</strain>
    </source>
</reference>
<dbReference type="GeneID" id="93608403"/>
<dbReference type="AlphaFoldDB" id="I1BKJ7"/>
<keyword evidence="2" id="KW-1185">Reference proteome</keyword>
<evidence type="ECO:0000313" key="1">
    <source>
        <dbReference type="EMBL" id="EIE76727.1"/>
    </source>
</evidence>
<organism evidence="1 2">
    <name type="scientific">Rhizopus delemar (strain RA 99-880 / ATCC MYA-4621 / FGSC 9543 / NRRL 43880)</name>
    <name type="common">Mucormycosis agent</name>
    <name type="synonym">Rhizopus arrhizus var. delemar</name>
    <dbReference type="NCBI Taxonomy" id="246409"/>
    <lineage>
        <taxon>Eukaryota</taxon>
        <taxon>Fungi</taxon>
        <taxon>Fungi incertae sedis</taxon>
        <taxon>Mucoromycota</taxon>
        <taxon>Mucoromycotina</taxon>
        <taxon>Mucoromycetes</taxon>
        <taxon>Mucorales</taxon>
        <taxon>Mucorineae</taxon>
        <taxon>Rhizopodaceae</taxon>
        <taxon>Rhizopus</taxon>
    </lineage>
</organism>
<gene>
    <name evidence="1" type="ORF">RO3G_01431</name>
</gene>
<dbReference type="Proteomes" id="UP000009138">
    <property type="component" value="Unassembled WGS sequence"/>
</dbReference>
<proteinExistence type="predicted"/>